<dbReference type="RefSeq" id="WP_070178616.1">
    <property type="nucleotide sequence ID" value="NZ_BMJR01000010.1"/>
</dbReference>
<dbReference type="GO" id="GO:0016740">
    <property type="term" value="F:transferase activity"/>
    <property type="evidence" value="ECO:0007669"/>
    <property type="project" value="UniProtKB-KW"/>
</dbReference>
<evidence type="ECO:0000313" key="5">
    <source>
        <dbReference type="Proteomes" id="UP000176037"/>
    </source>
</evidence>
<comment type="caution">
    <text evidence="4">The sequence shown here is derived from an EMBL/GenBank/DDBJ whole genome shotgun (WGS) entry which is preliminary data.</text>
</comment>
<dbReference type="STRING" id="1856405.BFC17_07930"/>
<dbReference type="AlphaFoldDB" id="A0A1E8F8A0"/>
<dbReference type="PANTHER" id="PTHR31544">
    <property type="entry name" value="AIG2-LIKE PROTEIN D"/>
    <property type="match status" value="1"/>
</dbReference>
<dbReference type="Proteomes" id="UP000176037">
    <property type="component" value="Unassembled WGS sequence"/>
</dbReference>
<organism evidence="4 5">
    <name type="scientific">Alteromonas lipolytica</name>
    <dbReference type="NCBI Taxonomy" id="1856405"/>
    <lineage>
        <taxon>Bacteria</taxon>
        <taxon>Pseudomonadati</taxon>
        <taxon>Pseudomonadota</taxon>
        <taxon>Gammaproteobacteria</taxon>
        <taxon>Alteromonadales</taxon>
        <taxon>Alteromonadaceae</taxon>
        <taxon>Alteromonas/Salinimonas group</taxon>
        <taxon>Alteromonas</taxon>
    </lineage>
</organism>
<dbReference type="Pfam" id="PF06094">
    <property type="entry name" value="GGACT"/>
    <property type="match status" value="1"/>
</dbReference>
<evidence type="ECO:0000256" key="2">
    <source>
        <dbReference type="ARBA" id="ARBA00030602"/>
    </source>
</evidence>
<proteinExistence type="predicted"/>
<evidence type="ECO:0000313" key="4">
    <source>
        <dbReference type="EMBL" id="OFI32147.1"/>
    </source>
</evidence>
<dbReference type="CDD" id="cd06661">
    <property type="entry name" value="GGCT_like"/>
    <property type="match status" value="1"/>
</dbReference>
<keyword evidence="1" id="KW-0808">Transferase</keyword>
<reference evidence="4 5" key="1">
    <citation type="submission" date="2016-09" db="EMBL/GenBank/DDBJ databases">
        <title>Alteromonas lipolytica, a new species isolated from sea water.</title>
        <authorList>
            <person name="Wu Y.-H."/>
            <person name="Cheng H."/>
            <person name="Xu X.-W."/>
        </authorList>
    </citation>
    <scope>NUCLEOTIDE SEQUENCE [LARGE SCALE GENOMIC DNA]</scope>
    <source>
        <strain evidence="4 5">JW12</strain>
    </source>
</reference>
<gene>
    <name evidence="4" type="ORF">BFC17_07930</name>
</gene>
<dbReference type="Gene3D" id="3.10.490.10">
    <property type="entry name" value="Gamma-glutamyl cyclotransferase-like"/>
    <property type="match status" value="1"/>
</dbReference>
<accession>A0A1E8F8A0</accession>
<sequence>MRFTGKQPFFCYGTLLLARYQRLLFAQRLPVTPATLYGWRMRLGYDGYRYISPAPHHRVTGGVIWLTPQQQQAADRWEDVPYYRRESLRVKARSRILNVQAYTRRFAKGRSCPPQLYSTHSAGRLTLRPFR</sequence>
<keyword evidence="5" id="KW-1185">Reference proteome</keyword>
<dbReference type="InterPro" id="IPR013024">
    <property type="entry name" value="GGCT-like"/>
</dbReference>
<dbReference type="OrthoDB" id="6388310at2"/>
<feature type="domain" description="Gamma-glutamylcyclotransferase AIG2-like" evidence="3">
    <location>
        <begin position="9"/>
        <end position="104"/>
    </location>
</feature>
<name>A0A1E8F8A0_9ALTE</name>
<evidence type="ECO:0000256" key="1">
    <source>
        <dbReference type="ARBA" id="ARBA00022679"/>
    </source>
</evidence>
<dbReference type="InterPro" id="IPR009288">
    <property type="entry name" value="AIG2-like_dom"/>
</dbReference>
<dbReference type="InterPro" id="IPR045038">
    <property type="entry name" value="AIG2-like"/>
</dbReference>
<evidence type="ECO:0000259" key="3">
    <source>
        <dbReference type="Pfam" id="PF06094"/>
    </source>
</evidence>
<dbReference type="EMBL" id="MJIC01000021">
    <property type="protein sequence ID" value="OFI32147.1"/>
    <property type="molecule type" value="Genomic_DNA"/>
</dbReference>
<dbReference type="SUPFAM" id="SSF110857">
    <property type="entry name" value="Gamma-glutamyl cyclotransferase-like"/>
    <property type="match status" value="1"/>
</dbReference>
<protein>
    <recommendedName>
        <fullName evidence="2">Putative gamma-glutamylcyclotransferase</fullName>
    </recommendedName>
</protein>
<dbReference type="InterPro" id="IPR036568">
    <property type="entry name" value="GGCT-like_sf"/>
</dbReference>
<dbReference type="PANTHER" id="PTHR31544:SF2">
    <property type="entry name" value="AIG2-LIKE PROTEIN D"/>
    <property type="match status" value="1"/>
</dbReference>